<protein>
    <recommendedName>
        <fullName evidence="5">NADH dehydrogenase [ubiquinone] 1 alpha subcomplex subunit 3</fullName>
    </recommendedName>
    <alternativeName>
        <fullName evidence="15">Complex I-B9</fullName>
    </alternativeName>
    <alternativeName>
        <fullName evidence="16">NADH-ubiquinone oxidoreductase B9 subunit</fullName>
    </alternativeName>
</protein>
<dbReference type="GO" id="GO:0045271">
    <property type="term" value="C:respiratory chain complex I"/>
    <property type="evidence" value="ECO:0007669"/>
    <property type="project" value="Ensembl"/>
</dbReference>
<name>A0A674J044_9SAUR</name>
<feature type="transmembrane region" description="Helical" evidence="17">
    <location>
        <begin position="20"/>
        <end position="40"/>
    </location>
</feature>
<evidence type="ECO:0000256" key="16">
    <source>
        <dbReference type="ARBA" id="ARBA00032035"/>
    </source>
</evidence>
<keyword evidence="9" id="KW-0999">Mitochondrion inner membrane</keyword>
<evidence type="ECO:0000256" key="6">
    <source>
        <dbReference type="ARBA" id="ARBA00022448"/>
    </source>
</evidence>
<dbReference type="Proteomes" id="UP000472274">
    <property type="component" value="Unplaced"/>
</dbReference>
<evidence type="ECO:0000256" key="4">
    <source>
        <dbReference type="ARBA" id="ARBA00011533"/>
    </source>
</evidence>
<keyword evidence="10" id="KW-0249">Electron transport</keyword>
<evidence type="ECO:0000256" key="10">
    <source>
        <dbReference type="ARBA" id="ARBA00022982"/>
    </source>
</evidence>
<evidence type="ECO:0000256" key="5">
    <source>
        <dbReference type="ARBA" id="ARBA00016391"/>
    </source>
</evidence>
<dbReference type="InParanoid" id="A0A674J044"/>
<evidence type="ECO:0000256" key="9">
    <source>
        <dbReference type="ARBA" id="ARBA00022792"/>
    </source>
</evidence>
<keyword evidence="12" id="KW-0007">Acetylation</keyword>
<dbReference type="AlphaFoldDB" id="A0A674J044"/>
<evidence type="ECO:0000256" key="7">
    <source>
        <dbReference type="ARBA" id="ARBA00022660"/>
    </source>
</evidence>
<evidence type="ECO:0000313" key="18">
    <source>
        <dbReference type="Ensembl" id="ENSTMTP00000013943.1"/>
    </source>
</evidence>
<dbReference type="Ensembl" id="ENSTMTT00000014421.1">
    <property type="protein sequence ID" value="ENSTMTP00000013943.1"/>
    <property type="gene ID" value="ENSTMTG00000010151.1"/>
</dbReference>
<proteinExistence type="inferred from homology"/>
<reference evidence="18" key="2">
    <citation type="submission" date="2025-09" db="UniProtKB">
        <authorList>
            <consortium name="Ensembl"/>
        </authorList>
    </citation>
    <scope>IDENTIFICATION</scope>
</reference>
<keyword evidence="8 17" id="KW-0812">Transmembrane</keyword>
<evidence type="ECO:0000256" key="3">
    <source>
        <dbReference type="ARBA" id="ARBA00008253"/>
    </source>
</evidence>
<keyword evidence="14 17" id="KW-0472">Membrane</keyword>
<evidence type="ECO:0000256" key="2">
    <source>
        <dbReference type="ARBA" id="ARBA00004434"/>
    </source>
</evidence>
<evidence type="ECO:0000256" key="15">
    <source>
        <dbReference type="ARBA" id="ARBA00031425"/>
    </source>
</evidence>
<keyword evidence="7" id="KW-0679">Respiratory chain</keyword>
<dbReference type="Pfam" id="PF14987">
    <property type="entry name" value="NADHdh_A3"/>
    <property type="match status" value="1"/>
</dbReference>
<dbReference type="PANTHER" id="PTHR15221:SF0">
    <property type="entry name" value="NADH DEHYDROGENASE [UBIQUINONE] 1 ALPHA SUBCOMPLEX SUBUNIT 3"/>
    <property type="match status" value="1"/>
</dbReference>
<reference evidence="18" key="1">
    <citation type="submission" date="2025-08" db="UniProtKB">
        <authorList>
            <consortium name="Ensembl"/>
        </authorList>
    </citation>
    <scope>IDENTIFICATION</scope>
</reference>
<comment type="function">
    <text evidence="1">Accessory subunit of the mitochondrial membrane respiratory chain NADH dehydrogenase (Complex I), that is believed not to be involved in catalysis. Complex I functions in the transfer of electrons from NADH to the respiratory chain. The immediate electron acceptor for the enzyme is believed to be ubiquinone.</text>
</comment>
<evidence type="ECO:0000256" key="1">
    <source>
        <dbReference type="ARBA" id="ARBA00003195"/>
    </source>
</evidence>
<keyword evidence="6" id="KW-0813">Transport</keyword>
<keyword evidence="13" id="KW-0496">Mitochondrion</keyword>
<comment type="subunit">
    <text evidence="4">Complex I is composed of 45 different subunits.</text>
</comment>
<evidence type="ECO:0000256" key="17">
    <source>
        <dbReference type="SAM" id="Phobius"/>
    </source>
</evidence>
<dbReference type="PANTHER" id="PTHR15221">
    <property type="entry name" value="NADH DEHYDROGENASE [UBIQUINONE] 1 ALPHA SUBCOMPLEX SUBUNIT 3"/>
    <property type="match status" value="1"/>
</dbReference>
<sequence>MAALSKISAFLKNAWAKEPVITVSVAIGILAAVAPLLSPYTKYSGMINRATPYVYPGEGFWPCCPRGAWPPPR</sequence>
<keyword evidence="19" id="KW-1185">Reference proteome</keyword>
<keyword evidence="11 17" id="KW-1133">Transmembrane helix</keyword>
<comment type="similarity">
    <text evidence="3">Belongs to the complex I NDUFA3 subunit family.</text>
</comment>
<dbReference type="GeneTree" id="ENSGT00390000004322"/>
<dbReference type="GO" id="GO:0005743">
    <property type="term" value="C:mitochondrial inner membrane"/>
    <property type="evidence" value="ECO:0007669"/>
    <property type="project" value="UniProtKB-SubCell"/>
</dbReference>
<evidence type="ECO:0000256" key="11">
    <source>
        <dbReference type="ARBA" id="ARBA00022989"/>
    </source>
</evidence>
<evidence type="ECO:0000313" key="19">
    <source>
        <dbReference type="Proteomes" id="UP000472274"/>
    </source>
</evidence>
<evidence type="ECO:0000256" key="12">
    <source>
        <dbReference type="ARBA" id="ARBA00022990"/>
    </source>
</evidence>
<organism evidence="18 19">
    <name type="scientific">Terrapene triunguis</name>
    <name type="common">Three-toed box turtle</name>
    <dbReference type="NCBI Taxonomy" id="2587831"/>
    <lineage>
        <taxon>Eukaryota</taxon>
        <taxon>Metazoa</taxon>
        <taxon>Chordata</taxon>
        <taxon>Craniata</taxon>
        <taxon>Vertebrata</taxon>
        <taxon>Euteleostomi</taxon>
        <taxon>Archelosauria</taxon>
        <taxon>Testudinata</taxon>
        <taxon>Testudines</taxon>
        <taxon>Cryptodira</taxon>
        <taxon>Durocryptodira</taxon>
        <taxon>Testudinoidea</taxon>
        <taxon>Emydidae</taxon>
        <taxon>Terrapene</taxon>
    </lineage>
</organism>
<evidence type="ECO:0000256" key="14">
    <source>
        <dbReference type="ARBA" id="ARBA00023136"/>
    </source>
</evidence>
<gene>
    <name evidence="18" type="primary">NDUFA3</name>
</gene>
<accession>A0A674J044</accession>
<dbReference type="InterPro" id="IPR026626">
    <property type="entry name" value="NDUFA3"/>
</dbReference>
<evidence type="ECO:0000256" key="13">
    <source>
        <dbReference type="ARBA" id="ARBA00023128"/>
    </source>
</evidence>
<evidence type="ECO:0000256" key="8">
    <source>
        <dbReference type="ARBA" id="ARBA00022692"/>
    </source>
</evidence>
<comment type="subcellular location">
    <subcellularLocation>
        <location evidence="2">Mitochondrion inner membrane</location>
        <topology evidence="2">Single-pass membrane protein</topology>
    </subcellularLocation>
</comment>